<dbReference type="OrthoDB" id="3176171at2759"/>
<name>A0A8K0GCK1_IGNLU</name>
<comment type="caution">
    <text evidence="2">The sequence shown here is derived from an EMBL/GenBank/DDBJ whole genome shotgun (WGS) entry which is preliminary data.</text>
</comment>
<evidence type="ECO:0000256" key="1">
    <source>
        <dbReference type="SAM" id="MobiDB-lite"/>
    </source>
</evidence>
<dbReference type="Proteomes" id="UP000801492">
    <property type="component" value="Unassembled WGS sequence"/>
</dbReference>
<protein>
    <submittedName>
        <fullName evidence="2">Uncharacterized protein</fullName>
    </submittedName>
</protein>
<reference evidence="2" key="1">
    <citation type="submission" date="2019-08" db="EMBL/GenBank/DDBJ databases">
        <title>The genome of the North American firefly Photinus pyralis.</title>
        <authorList>
            <consortium name="Photinus pyralis genome working group"/>
            <person name="Fallon T.R."/>
            <person name="Sander Lower S.E."/>
            <person name="Weng J.-K."/>
        </authorList>
    </citation>
    <scope>NUCLEOTIDE SEQUENCE</scope>
    <source>
        <strain evidence="2">TRF0915ILg1</strain>
        <tissue evidence="2">Whole body</tissue>
    </source>
</reference>
<proteinExistence type="predicted"/>
<dbReference type="AlphaFoldDB" id="A0A8K0GCK1"/>
<feature type="region of interest" description="Disordered" evidence="1">
    <location>
        <begin position="103"/>
        <end position="148"/>
    </location>
</feature>
<dbReference type="EMBL" id="VTPC01008066">
    <property type="protein sequence ID" value="KAF2893338.1"/>
    <property type="molecule type" value="Genomic_DNA"/>
</dbReference>
<evidence type="ECO:0000313" key="2">
    <source>
        <dbReference type="EMBL" id="KAF2893338.1"/>
    </source>
</evidence>
<accession>A0A8K0GCK1</accession>
<evidence type="ECO:0000313" key="3">
    <source>
        <dbReference type="Proteomes" id="UP000801492"/>
    </source>
</evidence>
<feature type="compositionally biased region" description="Polar residues" evidence="1">
    <location>
        <begin position="133"/>
        <end position="147"/>
    </location>
</feature>
<organism evidence="2 3">
    <name type="scientific">Ignelater luminosus</name>
    <name type="common">Cucubano</name>
    <name type="synonym">Pyrophorus luminosus</name>
    <dbReference type="NCBI Taxonomy" id="2038154"/>
    <lineage>
        <taxon>Eukaryota</taxon>
        <taxon>Metazoa</taxon>
        <taxon>Ecdysozoa</taxon>
        <taxon>Arthropoda</taxon>
        <taxon>Hexapoda</taxon>
        <taxon>Insecta</taxon>
        <taxon>Pterygota</taxon>
        <taxon>Neoptera</taxon>
        <taxon>Endopterygota</taxon>
        <taxon>Coleoptera</taxon>
        <taxon>Polyphaga</taxon>
        <taxon>Elateriformia</taxon>
        <taxon>Elateroidea</taxon>
        <taxon>Elateridae</taxon>
        <taxon>Agrypninae</taxon>
        <taxon>Pyrophorini</taxon>
        <taxon>Ignelater</taxon>
    </lineage>
</organism>
<keyword evidence="3" id="KW-1185">Reference proteome</keyword>
<sequence length="801" mass="91329">MQDSNFIIDSPSSSLNQDDNVITEIKSQEENNRKDSSNLSDSTFVTSFNYKRSDRLCAKSEKLWPVMNVTSEIDDKYKKQVPKIRRTFSVDIGKMETKPKRLYGSHELISNNTNKEKSTKRASQPSLLRKQSIDQPTRSLQKSTSIKKIQDGAIKKSEAGVITEERGPKIDSWKKLNQSVKPRSQIVAAVTNRLYGKAKKKEVGTETEETKTPNEEVHKELTICSNARLRLRDLTQQALKAHRRKNIDTQTDLFPVLRVKEISTDSNDLKITLAEVKDAETDTIKIETKEAGIACCFIENFDDRLQDYKNAFVITRSCGTQSTENLLGESSKTRDQPQTSGISFTKYLQNNNINKEPTFQIVNPCTANPIYTSSVNINVSHNYITRNHHHIPDTVSDDSLEEQDQPNNFCFPTPDIISNHNSLEHGNTNISHEQSRQERHATTDATTEMYTTSENFIKTETPSLCIANFSFQTSIKERLHKVEIPTVYATEICSVEPREERCGPLWKTIPPYESIEPQMVTNNEPKYYAVVNEPVVLKSIMKHQETKLPEIPKHNLEESISSSDNPFGELPDSLLFHEENNKKVHFSKNRKDNERILQAMSRFMEEATNLMTNLSLAANKLQKEQSFDLEVTVNDVHGLVDNTHAINNTKTLHDFQTQTCILEEASSQTSPKQSLDVASSTEPSFQIPLNKYEELVKESCDRLERCINKVEQQTCSKRIEQESLHKFPQPFSINSSVWNVVDDSSLESNITFSDYGSLPRQRQKRGPNCSPSAYLKQLTTMRKQIVESSRDDLVGQDKMHF</sequence>
<gene>
    <name evidence="2" type="ORF">ILUMI_12837</name>
</gene>